<feature type="region of interest" description="Disordered" evidence="2">
    <location>
        <begin position="64"/>
        <end position="86"/>
    </location>
</feature>
<keyword evidence="1" id="KW-0560">Oxidoreductase</keyword>
<sequence length="86" mass="8833">MTSEQHETGRVAVAKTCKLYVGGKFPRSESGRVYPVRDAAGAPLANVAHASRKDLRDAVAAARGAFPAGPGPPPTTAGRCCSASPR</sequence>
<proteinExistence type="predicted"/>
<evidence type="ECO:0000313" key="4">
    <source>
        <dbReference type="Proteomes" id="UP001500483"/>
    </source>
</evidence>
<accession>A0ABP6RHY2</accession>
<organism evidence="3 4">
    <name type="scientific">Saccharopolyspora gregorii</name>
    <dbReference type="NCBI Taxonomy" id="33914"/>
    <lineage>
        <taxon>Bacteria</taxon>
        <taxon>Bacillati</taxon>
        <taxon>Actinomycetota</taxon>
        <taxon>Actinomycetes</taxon>
        <taxon>Pseudonocardiales</taxon>
        <taxon>Pseudonocardiaceae</taxon>
        <taxon>Saccharopolyspora</taxon>
    </lineage>
</organism>
<evidence type="ECO:0000256" key="1">
    <source>
        <dbReference type="ARBA" id="ARBA00023002"/>
    </source>
</evidence>
<dbReference type="InterPro" id="IPR016161">
    <property type="entry name" value="Ald_DH/histidinol_DH"/>
</dbReference>
<dbReference type="InterPro" id="IPR016162">
    <property type="entry name" value="Ald_DH_N"/>
</dbReference>
<gene>
    <name evidence="3" type="ORF">GCM10020366_08250</name>
</gene>
<name>A0ABP6RHY2_9PSEU</name>
<dbReference type="SUPFAM" id="SSF53720">
    <property type="entry name" value="ALDH-like"/>
    <property type="match status" value="1"/>
</dbReference>
<comment type="caution">
    <text evidence="3">The sequence shown here is derived from an EMBL/GenBank/DDBJ whole genome shotgun (WGS) entry which is preliminary data.</text>
</comment>
<keyword evidence="4" id="KW-1185">Reference proteome</keyword>
<reference evidence="4" key="1">
    <citation type="journal article" date="2019" name="Int. J. Syst. Evol. Microbiol.">
        <title>The Global Catalogue of Microorganisms (GCM) 10K type strain sequencing project: providing services to taxonomists for standard genome sequencing and annotation.</title>
        <authorList>
            <consortium name="The Broad Institute Genomics Platform"/>
            <consortium name="The Broad Institute Genome Sequencing Center for Infectious Disease"/>
            <person name="Wu L."/>
            <person name="Ma J."/>
        </authorList>
    </citation>
    <scope>NUCLEOTIDE SEQUENCE [LARGE SCALE GENOMIC DNA]</scope>
    <source>
        <strain evidence="4">JCM 9687</strain>
    </source>
</reference>
<evidence type="ECO:0000256" key="2">
    <source>
        <dbReference type="SAM" id="MobiDB-lite"/>
    </source>
</evidence>
<dbReference type="Proteomes" id="UP001500483">
    <property type="component" value="Unassembled WGS sequence"/>
</dbReference>
<dbReference type="EMBL" id="BAAAYK010000023">
    <property type="protein sequence ID" value="GAA3353785.1"/>
    <property type="molecule type" value="Genomic_DNA"/>
</dbReference>
<evidence type="ECO:0008006" key="5">
    <source>
        <dbReference type="Google" id="ProtNLM"/>
    </source>
</evidence>
<protein>
    <recommendedName>
        <fullName evidence="5">Aldehyde dehydrogenase family protein</fullName>
    </recommendedName>
</protein>
<evidence type="ECO:0000313" key="3">
    <source>
        <dbReference type="EMBL" id="GAA3353785.1"/>
    </source>
</evidence>
<dbReference type="Gene3D" id="3.40.605.10">
    <property type="entry name" value="Aldehyde Dehydrogenase, Chain A, domain 1"/>
    <property type="match status" value="1"/>
</dbReference>